<dbReference type="AlphaFoldDB" id="A0A0S1XDA1"/>
<dbReference type="PATRIC" id="fig|55802.8.peg.1756"/>
<keyword evidence="1" id="KW-0812">Transmembrane</keyword>
<evidence type="ECO:0000313" key="2">
    <source>
        <dbReference type="EMBL" id="ALM75688.1"/>
    </source>
</evidence>
<accession>A0A0S1XDA1</accession>
<dbReference type="RefSeq" id="WP_013467778.1">
    <property type="nucleotide sequence ID" value="NZ_CP013050.1"/>
</dbReference>
<proteinExistence type="predicted"/>
<dbReference type="GeneID" id="10041821"/>
<feature type="transmembrane region" description="Helical" evidence="1">
    <location>
        <begin position="9"/>
        <end position="26"/>
    </location>
</feature>
<evidence type="ECO:0000313" key="3">
    <source>
        <dbReference type="Proteomes" id="UP000066042"/>
    </source>
</evidence>
<evidence type="ECO:0000256" key="1">
    <source>
        <dbReference type="SAM" id="Phobius"/>
    </source>
</evidence>
<dbReference type="EMBL" id="CP013050">
    <property type="protein sequence ID" value="ALM75688.1"/>
    <property type="molecule type" value="Genomic_DNA"/>
</dbReference>
<dbReference type="GeneID" id="26137016"/>
<dbReference type="Proteomes" id="UP000066042">
    <property type="component" value="Chromosome"/>
</dbReference>
<dbReference type="STRING" id="55802.TBCH5v1_1778"/>
<reference evidence="2 3" key="1">
    <citation type="journal article" date="2016" name="Genome Announc.">
        <title>Complete genome sequence of the hyperthermophilic and piezophilic archaeon Thermococcus barophilus Ch5, capable of growth at the expense of hydrogenogenesis from carbon monoxide and formate.</title>
        <authorList>
            <person name="Oger P."/>
            <person name="Sokolova T.G."/>
            <person name="Kozhevnikova D.A."/>
            <person name="Taranov E.A."/>
            <person name="Vannier P."/>
            <person name="Lee H.S."/>
            <person name="Kwon K.K."/>
            <person name="Kang S.G."/>
            <person name="Lee J.H."/>
            <person name="Bonch-Osmolovskaya E.A."/>
            <person name="Lebedinsky A.V."/>
        </authorList>
    </citation>
    <scope>NUCLEOTIDE SEQUENCE [LARGE SCALE GENOMIC DNA]</scope>
    <source>
        <strain evidence="3">Ch5</strain>
    </source>
</reference>
<sequence length="60" mass="6985">MFRSKYRERAWWSMFVGLLFAFSGAYGKFKPMIIVGILFATFGVILLEYDRRVSHDSGKS</sequence>
<organism evidence="2 3">
    <name type="scientific">Thermococcus barophilus</name>
    <dbReference type="NCBI Taxonomy" id="55802"/>
    <lineage>
        <taxon>Archaea</taxon>
        <taxon>Methanobacteriati</taxon>
        <taxon>Methanobacteriota</taxon>
        <taxon>Thermococci</taxon>
        <taxon>Thermococcales</taxon>
        <taxon>Thermococcaceae</taxon>
        <taxon>Thermococcus</taxon>
    </lineage>
</organism>
<keyword evidence="1" id="KW-0472">Membrane</keyword>
<protein>
    <submittedName>
        <fullName evidence="2">Uncharacterized protein</fullName>
    </submittedName>
</protein>
<name>A0A0S1XDA1_THEBA</name>
<gene>
    <name evidence="2" type="ORF">TBCH5v1_1778</name>
</gene>
<feature type="transmembrane region" description="Helical" evidence="1">
    <location>
        <begin position="32"/>
        <end position="49"/>
    </location>
</feature>
<keyword evidence="1" id="KW-1133">Transmembrane helix</keyword>